<feature type="transmembrane region" description="Helical" evidence="5">
    <location>
        <begin position="180"/>
        <end position="200"/>
    </location>
</feature>
<comment type="caution">
    <text evidence="8">The sequence shown here is derived from an EMBL/GenBank/DDBJ whole genome shotgun (WGS) entry which is preliminary data.</text>
</comment>
<keyword evidence="9" id="KW-1185">Reference proteome</keyword>
<gene>
    <name evidence="8" type="ORF">DKW60_13505</name>
</gene>
<keyword evidence="3 5" id="KW-1133">Transmembrane helix</keyword>
<evidence type="ECO:0000256" key="6">
    <source>
        <dbReference type="SAM" id="SignalP"/>
    </source>
</evidence>
<dbReference type="AlphaFoldDB" id="A0A317CBQ9"/>
<feature type="transmembrane region" description="Helical" evidence="5">
    <location>
        <begin position="99"/>
        <end position="117"/>
    </location>
</feature>
<evidence type="ECO:0000256" key="5">
    <source>
        <dbReference type="SAM" id="Phobius"/>
    </source>
</evidence>
<feature type="transmembrane region" description="Helical" evidence="5">
    <location>
        <begin position="40"/>
        <end position="61"/>
    </location>
</feature>
<keyword evidence="2 5" id="KW-0812">Transmembrane</keyword>
<feature type="transmembrane region" description="Helical" evidence="5">
    <location>
        <begin position="206"/>
        <end position="227"/>
    </location>
</feature>
<dbReference type="PANTHER" id="PTHR22911">
    <property type="entry name" value="ACYL-MALONYL CONDENSING ENZYME-RELATED"/>
    <property type="match status" value="1"/>
</dbReference>
<evidence type="ECO:0000259" key="7">
    <source>
        <dbReference type="Pfam" id="PF00892"/>
    </source>
</evidence>
<evidence type="ECO:0000256" key="3">
    <source>
        <dbReference type="ARBA" id="ARBA00022989"/>
    </source>
</evidence>
<feature type="chain" id="PRO_5016252955" evidence="6">
    <location>
        <begin position="25"/>
        <end position="296"/>
    </location>
</feature>
<dbReference type="GO" id="GO:0016020">
    <property type="term" value="C:membrane"/>
    <property type="evidence" value="ECO:0007669"/>
    <property type="project" value="UniProtKB-SubCell"/>
</dbReference>
<keyword evidence="6" id="KW-0732">Signal</keyword>
<comment type="subcellular location">
    <subcellularLocation>
        <location evidence="1">Membrane</location>
        <topology evidence="1">Multi-pass membrane protein</topology>
    </subcellularLocation>
</comment>
<evidence type="ECO:0000256" key="2">
    <source>
        <dbReference type="ARBA" id="ARBA00022692"/>
    </source>
</evidence>
<dbReference type="Proteomes" id="UP000245539">
    <property type="component" value="Unassembled WGS sequence"/>
</dbReference>
<accession>A0A317CBQ9</accession>
<dbReference type="RefSeq" id="WP_109838187.1">
    <property type="nucleotide sequence ID" value="NZ_QGKM01000039.1"/>
</dbReference>
<protein>
    <submittedName>
        <fullName evidence="8">EamA family transporter</fullName>
    </submittedName>
</protein>
<evidence type="ECO:0000313" key="9">
    <source>
        <dbReference type="Proteomes" id="UP000245539"/>
    </source>
</evidence>
<dbReference type="PANTHER" id="PTHR22911:SF6">
    <property type="entry name" value="SOLUTE CARRIER FAMILY 35 MEMBER G1"/>
    <property type="match status" value="1"/>
</dbReference>
<dbReference type="InterPro" id="IPR037185">
    <property type="entry name" value="EmrE-like"/>
</dbReference>
<feature type="transmembrane region" description="Helical" evidence="5">
    <location>
        <begin position="234"/>
        <end position="258"/>
    </location>
</feature>
<dbReference type="SUPFAM" id="SSF103481">
    <property type="entry name" value="Multidrug resistance efflux transporter EmrE"/>
    <property type="match status" value="2"/>
</dbReference>
<evidence type="ECO:0000313" key="8">
    <source>
        <dbReference type="EMBL" id="PWQ96064.1"/>
    </source>
</evidence>
<keyword evidence="4 5" id="KW-0472">Membrane</keyword>
<sequence>MNLGNPTKAALWMLGAVASFTSMAVAGREMASELDTFEIMMYRSLIGLAIVLTVGSVAGTLSQINRQRLGLHFIRNASHFVGQNLWFYAVAIIPFAQLFAFEFSTPLWVALLAPLFLAEKLTKVRLMAALLGFTGILIVAQPGTITIGPGVIAAALCAIGFAGAYITTKLLSRTESITSIMFWLTLIQLVLGFICAAYDGDIAVPSLSALPFVVLVGCAGLLAHYCITSALKIAPAVIVSPMDFLRLPVIAMIGAIFYDEAINMWVIVGAVTVFAANFWNIWEEGRQKTKQADATY</sequence>
<evidence type="ECO:0000256" key="4">
    <source>
        <dbReference type="ARBA" id="ARBA00023136"/>
    </source>
</evidence>
<feature type="transmembrane region" description="Helical" evidence="5">
    <location>
        <begin position="124"/>
        <end position="141"/>
    </location>
</feature>
<organism evidence="8 9">
    <name type="scientific">Leucothrix pacifica</name>
    <dbReference type="NCBI Taxonomy" id="1247513"/>
    <lineage>
        <taxon>Bacteria</taxon>
        <taxon>Pseudomonadati</taxon>
        <taxon>Pseudomonadota</taxon>
        <taxon>Gammaproteobacteria</taxon>
        <taxon>Thiotrichales</taxon>
        <taxon>Thiotrichaceae</taxon>
        <taxon>Leucothrix</taxon>
    </lineage>
</organism>
<reference evidence="8 9" key="1">
    <citation type="submission" date="2018-05" db="EMBL/GenBank/DDBJ databases">
        <title>Leucothrix arctica sp. nov., isolated from Arctic seawater.</title>
        <authorList>
            <person name="Choi A."/>
            <person name="Baek K."/>
        </authorList>
    </citation>
    <scope>NUCLEOTIDE SEQUENCE [LARGE SCALE GENOMIC DNA]</scope>
    <source>
        <strain evidence="8 9">JCM 18388</strain>
    </source>
</reference>
<name>A0A317CBQ9_9GAMM</name>
<dbReference type="EMBL" id="QGKM01000039">
    <property type="protein sequence ID" value="PWQ96064.1"/>
    <property type="molecule type" value="Genomic_DNA"/>
</dbReference>
<feature type="domain" description="EamA" evidence="7">
    <location>
        <begin position="8"/>
        <end position="139"/>
    </location>
</feature>
<dbReference type="InterPro" id="IPR000620">
    <property type="entry name" value="EamA_dom"/>
</dbReference>
<feature type="transmembrane region" description="Helical" evidence="5">
    <location>
        <begin position="264"/>
        <end position="282"/>
    </location>
</feature>
<dbReference type="OrthoDB" id="148351at2"/>
<evidence type="ECO:0000256" key="1">
    <source>
        <dbReference type="ARBA" id="ARBA00004141"/>
    </source>
</evidence>
<feature type="signal peptide" evidence="6">
    <location>
        <begin position="1"/>
        <end position="24"/>
    </location>
</feature>
<proteinExistence type="predicted"/>
<feature type="transmembrane region" description="Helical" evidence="5">
    <location>
        <begin position="147"/>
        <end position="168"/>
    </location>
</feature>
<dbReference type="Pfam" id="PF00892">
    <property type="entry name" value="EamA"/>
    <property type="match status" value="2"/>
</dbReference>
<feature type="domain" description="EamA" evidence="7">
    <location>
        <begin position="149"/>
        <end position="278"/>
    </location>
</feature>